<proteinExistence type="predicted"/>
<name>A0A327Z4P8_9ACTN</name>
<comment type="caution">
    <text evidence="1">The sequence shown here is derived from an EMBL/GenBank/DDBJ whole genome shotgun (WGS) entry which is preliminary data.</text>
</comment>
<protein>
    <submittedName>
        <fullName evidence="1">Uncharacterized protein</fullName>
    </submittedName>
</protein>
<dbReference type="RefSeq" id="WP_181558010.1">
    <property type="nucleotide sequence ID" value="NZ_JACHWI010000010.1"/>
</dbReference>
<reference evidence="1 2" key="1">
    <citation type="submission" date="2018-06" db="EMBL/GenBank/DDBJ databases">
        <title>Genomic Encyclopedia of Type Strains, Phase III (KMG-III): the genomes of soil and plant-associated and newly described type strains.</title>
        <authorList>
            <person name="Whitman W."/>
        </authorList>
    </citation>
    <scope>NUCLEOTIDE SEQUENCE [LARGE SCALE GENOMIC DNA]</scope>
    <source>
        <strain evidence="1 2">CGMCC 4.7090</strain>
    </source>
</reference>
<dbReference type="EMBL" id="QLMJ01000015">
    <property type="protein sequence ID" value="RAK31291.1"/>
    <property type="molecule type" value="Genomic_DNA"/>
</dbReference>
<gene>
    <name evidence="1" type="ORF">B0I29_11597</name>
</gene>
<sequence>MVADLSERPSARWRRSVEQQRVRVAAGELAADKAYAAQLWPAGFIAAIDAVLAVYEQEVAGWGGSPTSGSPTDEQVWAAVERAVVGLNDADDGHIETGEREDLAEYLDRVLTGAGVDVEALTAGRGLERGELTDQWRDW</sequence>
<organism evidence="1 2">
    <name type="scientific">Actinoplanes lutulentus</name>
    <dbReference type="NCBI Taxonomy" id="1287878"/>
    <lineage>
        <taxon>Bacteria</taxon>
        <taxon>Bacillati</taxon>
        <taxon>Actinomycetota</taxon>
        <taxon>Actinomycetes</taxon>
        <taxon>Micromonosporales</taxon>
        <taxon>Micromonosporaceae</taxon>
        <taxon>Actinoplanes</taxon>
    </lineage>
</organism>
<accession>A0A327Z4P8</accession>
<dbReference type="Proteomes" id="UP000249341">
    <property type="component" value="Unassembled WGS sequence"/>
</dbReference>
<keyword evidence="2" id="KW-1185">Reference proteome</keyword>
<evidence type="ECO:0000313" key="1">
    <source>
        <dbReference type="EMBL" id="RAK31291.1"/>
    </source>
</evidence>
<dbReference type="AlphaFoldDB" id="A0A327Z4P8"/>
<evidence type="ECO:0000313" key="2">
    <source>
        <dbReference type="Proteomes" id="UP000249341"/>
    </source>
</evidence>